<proteinExistence type="predicted"/>
<keyword evidence="2" id="KW-1185">Reference proteome</keyword>
<evidence type="ECO:0000313" key="2">
    <source>
        <dbReference type="Proteomes" id="UP001155483"/>
    </source>
</evidence>
<dbReference type="EMBL" id="JAOTIF010000005">
    <property type="protein sequence ID" value="MCU7549261.1"/>
    <property type="molecule type" value="Genomic_DNA"/>
</dbReference>
<reference evidence="1" key="1">
    <citation type="submission" date="2022-09" db="EMBL/GenBank/DDBJ databases">
        <authorList>
            <person name="Yuan C."/>
            <person name="Ke Z."/>
        </authorList>
    </citation>
    <scope>NUCLEOTIDE SEQUENCE</scope>
    <source>
        <strain evidence="1">LB-8</strain>
    </source>
</reference>
<evidence type="ECO:0000313" key="1">
    <source>
        <dbReference type="EMBL" id="MCU7549261.1"/>
    </source>
</evidence>
<dbReference type="Proteomes" id="UP001155483">
    <property type="component" value="Unassembled WGS sequence"/>
</dbReference>
<reference evidence="1" key="2">
    <citation type="submission" date="2023-04" db="EMBL/GenBank/DDBJ databases">
        <title>Paracnuella aquatica gen. nov., sp. nov., a member of the family Chitinophagaceae isolated from a hot spring.</title>
        <authorList>
            <person name="Wang C."/>
        </authorList>
    </citation>
    <scope>NUCLEOTIDE SEQUENCE</scope>
    <source>
        <strain evidence="1">LB-8</strain>
    </source>
</reference>
<comment type="caution">
    <text evidence="1">The sequence shown here is derived from an EMBL/GenBank/DDBJ whole genome shotgun (WGS) entry which is preliminary data.</text>
</comment>
<name>A0A9X3B868_9BACT</name>
<dbReference type="AlphaFoldDB" id="A0A9X3B868"/>
<sequence length="46" mass="5381">MNVIIGFTNLIEKTTLSEEQHQYLNFIKTAVKTCWTSSTIFLIFQK</sequence>
<accession>A0A9X3B868</accession>
<organism evidence="1 2">
    <name type="scientific">Paraflavisolibacter caeni</name>
    <dbReference type="NCBI Taxonomy" id="2982496"/>
    <lineage>
        <taxon>Bacteria</taxon>
        <taxon>Pseudomonadati</taxon>
        <taxon>Bacteroidota</taxon>
        <taxon>Chitinophagia</taxon>
        <taxon>Chitinophagales</taxon>
        <taxon>Chitinophagaceae</taxon>
        <taxon>Paraflavisolibacter</taxon>
    </lineage>
</organism>
<protein>
    <submittedName>
        <fullName evidence="1">Uncharacterized protein</fullName>
    </submittedName>
</protein>
<gene>
    <name evidence="1" type="ORF">OCK74_09045</name>
</gene>